<dbReference type="EMBL" id="CP015902">
    <property type="protein sequence ID" value="ARE21383.1"/>
    <property type="molecule type" value="Genomic_DNA"/>
</dbReference>
<evidence type="ECO:0000313" key="9">
    <source>
        <dbReference type="EMBL" id="AWN66269.1"/>
    </source>
</evidence>
<dbReference type="Pfam" id="PF01022">
    <property type="entry name" value="HTH_5"/>
    <property type="match status" value="1"/>
</dbReference>
<organism evidence="11 21">
    <name type="scientific">Lactococcus lactis subsp. lactis</name>
    <name type="common">Streptococcus lactis</name>
    <dbReference type="NCBI Taxonomy" id="1360"/>
    <lineage>
        <taxon>Bacteria</taxon>
        <taxon>Bacillati</taxon>
        <taxon>Bacillota</taxon>
        <taxon>Bacilli</taxon>
        <taxon>Lactobacillales</taxon>
        <taxon>Streptococcaceae</taxon>
        <taxon>Lactococcus</taxon>
    </lineage>
</organism>
<evidence type="ECO:0000259" key="4">
    <source>
        <dbReference type="PROSITE" id="PS50987"/>
    </source>
</evidence>
<evidence type="ECO:0000313" key="6">
    <source>
        <dbReference type="EMBL" id="ARD99355.1"/>
    </source>
</evidence>
<evidence type="ECO:0000313" key="26">
    <source>
        <dbReference type="Proteomes" id="UP000245919"/>
    </source>
</evidence>
<dbReference type="GeneID" id="89633891"/>
<dbReference type="PROSITE" id="PS50987">
    <property type="entry name" value="HTH_ARSR_2"/>
    <property type="match status" value="1"/>
</dbReference>
<reference evidence="5" key="10">
    <citation type="submission" date="2023-09" db="EMBL/GenBank/DDBJ databases">
        <title>Complete Genomes and Methylome analysis of Lactococcus lactis subs lactis strains.</title>
        <authorList>
            <person name="Fomenkov A."/>
            <person name="McDonnell B."/>
            <person name="Sun L."/>
            <person name="Van Sinderen D."/>
            <person name="Roberts R.J."/>
        </authorList>
    </citation>
    <scope>NUCLEOTIDE SEQUENCE</scope>
    <source>
        <strain evidence="5">229</strain>
    </source>
</reference>
<dbReference type="EMBL" id="CP015904">
    <property type="protein sequence ID" value="ARE13994.1"/>
    <property type="molecule type" value="Genomic_DNA"/>
</dbReference>
<dbReference type="PANTHER" id="PTHR33154:SF33">
    <property type="entry name" value="TRANSCRIPTIONAL REPRESSOR SDPR"/>
    <property type="match status" value="1"/>
</dbReference>
<dbReference type="InterPro" id="IPR036388">
    <property type="entry name" value="WH-like_DNA-bd_sf"/>
</dbReference>
<reference evidence="15" key="4">
    <citation type="submission" date="2016-08" db="EMBL/GenBank/DDBJ databases">
        <title>Genome-wide comparison reveals a probiotic strain Lactococcus lactis WFLU12 isolated from the gastrointestinal tract of olive flounder (Paralichythys olivaceus) harboring genes supporting probiotic action.</title>
        <authorList>
            <person name="Nguyen T.L."/>
        </authorList>
    </citation>
    <scope>NUCLEOTIDE SEQUENCE</scope>
    <source>
        <strain evidence="15">WFLU12</strain>
    </source>
</reference>
<dbReference type="EMBL" id="CP090823">
    <property type="protein sequence ID" value="ARD96722.1"/>
    <property type="molecule type" value="Genomic_DNA"/>
</dbReference>
<dbReference type="Proteomes" id="UP000031847">
    <property type="component" value="Unassembled WGS sequence"/>
</dbReference>
<dbReference type="EMBL" id="BBSI01000033">
    <property type="protein sequence ID" value="GAM81039.1"/>
    <property type="molecule type" value="Genomic_DNA"/>
</dbReference>
<dbReference type="InterPro" id="IPR011991">
    <property type="entry name" value="ArsR-like_HTH"/>
</dbReference>
<dbReference type="EMBL" id="CP031926">
    <property type="protein sequence ID" value="QRZ35415.1"/>
    <property type="molecule type" value="Genomic_DNA"/>
</dbReference>
<reference evidence="22 23" key="5">
    <citation type="journal article" date="2017" name="BMC Genomics">
        <title>Comparative and functional genomics of the Lactococcus lactis taxon; insights into evolution and niche adaptation.</title>
        <authorList>
            <person name="Kelleher P."/>
            <person name="Bottacini F."/>
            <person name="Mahony J."/>
            <person name="Kilcawley K.N."/>
            <person name="van Sinderen D."/>
        </authorList>
    </citation>
    <scope>NUCLEOTIDE SEQUENCE [LARGE SCALE GENOMIC DNA]</scope>
    <source>
        <strain evidence="6 23">275</strain>
        <strain evidence="8 24">UC06</strain>
        <strain evidence="7 22">UC11</strain>
    </source>
</reference>
<proteinExistence type="predicted"/>
<dbReference type="EMBL" id="LKLP01000118">
    <property type="protein sequence ID" value="KSU05850.1"/>
    <property type="molecule type" value="Genomic_DNA"/>
</dbReference>
<reference evidence="11" key="6">
    <citation type="journal article" date="2017" name="Genome Announc.">
        <title>Draft Genome Sequences of 24 Lactococcus lactis Strains.</title>
        <authorList>
            <person name="Backus L."/>
            <person name="Wels M."/>
            <person name="Boekhorst J."/>
            <person name="Dijkstra A.R."/>
            <person name="Beerthuyzen M."/>
            <person name="Kelly W.J."/>
            <person name="Siezen R.J."/>
            <person name="van Hijum S.A."/>
            <person name="Bachmann H."/>
        </authorList>
    </citation>
    <scope>NUCLEOTIDE SEQUENCE</scope>
    <source>
        <strain evidence="11">LMG8520</strain>
        <strain evidence="12">LMG9447</strain>
        <strain evidence="13">M20</strain>
        <strain evidence="14">N42</strain>
    </source>
</reference>
<dbReference type="EMBL" id="CP028160">
    <property type="protein sequence ID" value="AWN66269.1"/>
    <property type="molecule type" value="Genomic_DNA"/>
</dbReference>
<dbReference type="InterPro" id="IPR051081">
    <property type="entry name" value="HTH_MetalResp_TranReg"/>
</dbReference>
<evidence type="ECO:0000313" key="8">
    <source>
        <dbReference type="EMBL" id="ARE21383.1"/>
    </source>
</evidence>
<evidence type="ECO:0000313" key="15">
    <source>
        <dbReference type="EMBL" id="PLW59413.1"/>
    </source>
</evidence>
<reference evidence="10 17" key="1">
    <citation type="submission" date="2015-01" db="EMBL/GenBank/DDBJ databases">
        <title>Lactococcus lactis subsp.lactis JCM 5805 whole genome shotgun sequence.</title>
        <authorList>
            <person name="Fujii T."/>
            <person name="Tomita Y."/>
            <person name="Ikushima S."/>
            <person name="Fujiwara D."/>
        </authorList>
    </citation>
    <scope>NUCLEOTIDE SEQUENCE [LARGE SCALE GENOMIC DNA]</scope>
    <source>
        <strain evidence="10 17">JCM 5805</strain>
    </source>
</reference>
<evidence type="ECO:0000256" key="3">
    <source>
        <dbReference type="ARBA" id="ARBA00023163"/>
    </source>
</evidence>
<evidence type="ECO:0000313" key="21">
    <source>
        <dbReference type="Proteomes" id="UP000054230"/>
    </source>
</evidence>
<dbReference type="InterPro" id="IPR001845">
    <property type="entry name" value="HTH_ArsR_DNA-bd_dom"/>
</dbReference>
<evidence type="ECO:0000313" key="25">
    <source>
        <dbReference type="Proteomes" id="UP000234865"/>
    </source>
</evidence>
<dbReference type="Gene3D" id="1.10.10.10">
    <property type="entry name" value="Winged helix-like DNA-binding domain superfamily/Winged helix DNA-binding domain"/>
    <property type="match status" value="1"/>
</dbReference>
<evidence type="ECO:0000313" key="24">
    <source>
        <dbReference type="Proteomes" id="UP000192095"/>
    </source>
</evidence>
<dbReference type="Proteomes" id="UP000192085">
    <property type="component" value="Chromosome"/>
</dbReference>
<evidence type="ECO:0000313" key="17">
    <source>
        <dbReference type="Proteomes" id="UP000031847"/>
    </source>
</evidence>
<dbReference type="Proteomes" id="UP000054230">
    <property type="component" value="Unassembled WGS sequence"/>
</dbReference>
<dbReference type="EMBL" id="PKRZ01000001">
    <property type="protein sequence ID" value="PLW59413.1"/>
    <property type="molecule type" value="Genomic_DNA"/>
</dbReference>
<reference evidence="18 19" key="2">
    <citation type="submission" date="2015-10" db="EMBL/GenBank/DDBJ databases">
        <title>Draft Genome Sequences of 11 Lactococcus lactis subspecies cremoris strains.</title>
        <authorList>
            <person name="Wels M."/>
            <person name="Backus L."/>
            <person name="Boekhorst J."/>
            <person name="Dijkstra A."/>
            <person name="Beerthuizen M."/>
            <person name="Kelly W."/>
            <person name="Siezen R."/>
            <person name="Bachmann H."/>
            <person name="Van Hijum S."/>
        </authorList>
    </citation>
    <scope>NUCLEOTIDE SEQUENCE [LARGE SCALE GENOMIC DNA]</scope>
    <source>
        <strain evidence="21">LMG8520</strain>
        <strain evidence="19">LMG9449</strain>
        <strain evidence="20">M20</strain>
        <strain evidence="18">N42</strain>
    </source>
</reference>
<feature type="domain" description="HTH arsR-type" evidence="4">
    <location>
        <begin position="1"/>
        <end position="100"/>
    </location>
</feature>
<reference evidence="16" key="9">
    <citation type="submission" date="2023-04" db="EMBL/GenBank/DDBJ databases">
        <authorList>
            <person name="McDonnell B."/>
        </authorList>
    </citation>
    <scope>NUCLEOTIDE SEQUENCE</scope>
    <source>
        <strain evidence="16">223</strain>
        <strain evidence="8">UC06</strain>
    </source>
</reference>
<evidence type="ECO:0000313" key="22">
    <source>
        <dbReference type="Proteomes" id="UP000192067"/>
    </source>
</evidence>
<evidence type="ECO:0000313" key="10">
    <source>
        <dbReference type="EMBL" id="GAM81039.1"/>
    </source>
</evidence>
<evidence type="ECO:0000313" key="19">
    <source>
        <dbReference type="Proteomes" id="UP000053612"/>
    </source>
</evidence>
<dbReference type="Proteomes" id="UP000053719">
    <property type="component" value="Unassembled WGS sequence"/>
</dbReference>
<evidence type="ECO:0000313" key="11">
    <source>
        <dbReference type="EMBL" id="KSU05850.1"/>
    </source>
</evidence>
<dbReference type="Proteomes" id="UP000053612">
    <property type="component" value="Unassembled WGS sequence"/>
</dbReference>
<protein>
    <submittedName>
        <fullName evidence="6">ArsR family transcriptional regulator</fullName>
    </submittedName>
    <submittedName>
        <fullName evidence="5">Metalloregulator ArsR/SmtB family transcription factor</fullName>
    </submittedName>
    <submittedName>
        <fullName evidence="10">Predicted transcriptional regulators</fullName>
    </submittedName>
    <submittedName>
        <fullName evidence="15">Putative HTH-type transcriptional regulator YbzH</fullName>
    </submittedName>
    <submittedName>
        <fullName evidence="11">Transcriptional regulator ArsR family</fullName>
    </submittedName>
</protein>
<accession>A0A0A7T133</accession>
<evidence type="ECO:0000313" key="16">
    <source>
        <dbReference type="EMBL" id="QRZ35415.1"/>
    </source>
</evidence>
<evidence type="ECO:0000313" key="14">
    <source>
        <dbReference type="EMBL" id="KSU26171.1"/>
    </source>
</evidence>
<dbReference type="GO" id="GO:0003700">
    <property type="term" value="F:DNA-binding transcription factor activity"/>
    <property type="evidence" value="ECO:0007669"/>
    <property type="project" value="InterPro"/>
</dbReference>
<dbReference type="GO" id="GO:0003677">
    <property type="term" value="F:DNA binding"/>
    <property type="evidence" value="ECO:0007669"/>
    <property type="project" value="UniProtKB-KW"/>
</dbReference>
<keyword evidence="2" id="KW-0238">DNA-binding</keyword>
<dbReference type="PATRIC" id="fig|1360.100.peg.1974"/>
<dbReference type="EMBL" id="LKLW01000104">
    <property type="protein sequence ID" value="KSU26171.1"/>
    <property type="molecule type" value="Genomic_DNA"/>
</dbReference>
<reference evidence="25" key="3">
    <citation type="submission" date="2016-08" db="EMBL/GenBank/DDBJ databases">
        <title>Comparative genomics of Lactococcus lactis strain WFLU12 isolated from the gastrointestinal tract of wild olive flounder (Paralichythys olivaceus).</title>
        <authorList>
            <person name="Nguyen T.L."/>
            <person name="Kim D.-H."/>
        </authorList>
    </citation>
    <scope>NUCLEOTIDE SEQUENCE [LARGE SCALE GENOMIC DNA]</scope>
    <source>
        <strain evidence="25">WFLU12</strain>
    </source>
</reference>
<evidence type="ECO:0000313" key="18">
    <source>
        <dbReference type="Proteomes" id="UP000052991"/>
    </source>
</evidence>
<evidence type="ECO:0000313" key="5">
    <source>
        <dbReference type="EMBL" id="ARD96722.1"/>
    </source>
</evidence>
<dbReference type="SUPFAM" id="SSF46785">
    <property type="entry name" value="Winged helix' DNA-binding domain"/>
    <property type="match status" value="1"/>
</dbReference>
<dbReference type="Proteomes" id="UP000234865">
    <property type="component" value="Unassembled WGS sequence"/>
</dbReference>
<keyword evidence="1" id="KW-0805">Transcription regulation</keyword>
<dbReference type="PANTHER" id="PTHR33154">
    <property type="entry name" value="TRANSCRIPTIONAL REGULATOR, ARSR FAMILY"/>
    <property type="match status" value="1"/>
</dbReference>
<dbReference type="OMA" id="VGQWHFF"/>
<sequence>MENVETFKTLSNEYRLKILTLLKEPKKHFYNETKVDEVETGVCVGEIQKLLNLTQSTTSHYLSMLEKDNLLIATRIGKWTYYRRNEEMISDFKNFILEEL</sequence>
<dbReference type="EMBL" id="LKLU01000066">
    <property type="protein sequence ID" value="KSU21304.1"/>
    <property type="molecule type" value="Genomic_DNA"/>
</dbReference>
<dbReference type="Proteomes" id="UP000192067">
    <property type="component" value="Chromosome"/>
</dbReference>
<dbReference type="Proteomes" id="UP000192095">
    <property type="component" value="Chromosome"/>
</dbReference>
<reference evidence="16" key="8">
    <citation type="journal article" date="2020" name="Mol. Microbiol.">
        <title>The CWPS Rubik's cube: Linking diversity of cell wall polysaccharide structures with the encoded biosynthetic machinery of selected Lactococcus lactis strains.</title>
        <authorList>
            <person name="Mahony J."/>
            <person name="Frantzen C."/>
            <person name="Vinogradov E."/>
            <person name="Sadovskaya I."/>
            <person name="Theodorou I."/>
            <person name="Kelleher P."/>
            <person name="Chapot-Chartier M.P."/>
            <person name="Cambillau C."/>
            <person name="Holo H."/>
            <person name="van Sinderen D."/>
        </authorList>
    </citation>
    <scope>NUCLEOTIDE SEQUENCE</scope>
    <source>
        <strain evidence="16">223</strain>
    </source>
</reference>
<dbReference type="CDD" id="cd00090">
    <property type="entry name" value="HTH_ARSR"/>
    <property type="match status" value="1"/>
</dbReference>
<keyword evidence="3" id="KW-0804">Transcription</keyword>
<evidence type="ECO:0000313" key="23">
    <source>
        <dbReference type="Proteomes" id="UP000192085"/>
    </source>
</evidence>
<dbReference type="RefSeq" id="WP_003130388.1">
    <property type="nucleotide sequence ID" value="NZ_BAABQR010000006.1"/>
</dbReference>
<evidence type="ECO:0000256" key="2">
    <source>
        <dbReference type="ARBA" id="ARBA00023125"/>
    </source>
</evidence>
<gene>
    <name evidence="15" type="primary">ybzH</name>
    <name evidence="15" type="ORF">CYU10_000274</name>
    <name evidence="10" type="ORF">JCM5805K_2155</name>
    <name evidence="9" type="ORF">LL14B4_08880</name>
    <name evidence="16" type="ORF">LL223_1774</name>
    <name evidence="5" type="ORF">LL229_1841</name>
    <name evidence="6" type="ORF">LL275_1728</name>
    <name evidence="8" type="ORF">LLUC06_1841</name>
    <name evidence="7" type="ORF">LLUC11_1665</name>
    <name evidence="11" type="ORF">LMG8520_2371</name>
    <name evidence="12" type="ORF">LMG9449_1510</name>
    <name evidence="13" type="ORF">M20_1014</name>
    <name evidence="14" type="ORF">N42_1735</name>
</gene>
<evidence type="ECO:0000256" key="1">
    <source>
        <dbReference type="ARBA" id="ARBA00023015"/>
    </source>
</evidence>
<dbReference type="Proteomes" id="UP000052991">
    <property type="component" value="Unassembled WGS sequence"/>
</dbReference>
<dbReference type="SMART" id="SM00418">
    <property type="entry name" value="HTH_ARSR"/>
    <property type="match status" value="1"/>
</dbReference>
<dbReference type="InterPro" id="IPR036390">
    <property type="entry name" value="WH_DNA-bd_sf"/>
</dbReference>
<evidence type="ECO:0000313" key="12">
    <source>
        <dbReference type="EMBL" id="KSU17705.1"/>
    </source>
</evidence>
<dbReference type="EMBL" id="CP015897">
    <property type="protein sequence ID" value="ARD99355.1"/>
    <property type="molecule type" value="Genomic_DNA"/>
</dbReference>
<dbReference type="Proteomes" id="UP001055586">
    <property type="component" value="Chromosome"/>
</dbReference>
<evidence type="ECO:0000313" key="20">
    <source>
        <dbReference type="Proteomes" id="UP000053719"/>
    </source>
</evidence>
<dbReference type="AlphaFoldDB" id="A0A0A7T133"/>
<dbReference type="EMBL" id="LKLS01000124">
    <property type="protein sequence ID" value="KSU17705.1"/>
    <property type="molecule type" value="Genomic_DNA"/>
</dbReference>
<evidence type="ECO:0000313" key="7">
    <source>
        <dbReference type="EMBL" id="ARE13994.1"/>
    </source>
</evidence>
<evidence type="ECO:0000313" key="13">
    <source>
        <dbReference type="EMBL" id="KSU21304.1"/>
    </source>
</evidence>
<dbReference type="Proteomes" id="UP000663169">
    <property type="component" value="Chromosome"/>
</dbReference>
<reference evidence="9 26" key="7">
    <citation type="submission" date="2018-03" db="EMBL/GenBank/DDBJ databases">
        <title>Genome sequence of Lactococcus lactis strain 14B4 from almond drupe.</title>
        <authorList>
            <person name="Tran T.D."/>
            <person name="McGarvey J.A."/>
            <person name="Huynh S."/>
            <person name="Parker C.T."/>
        </authorList>
    </citation>
    <scope>NUCLEOTIDE SEQUENCE [LARGE SCALE GENOMIC DNA]</scope>
    <source>
        <strain evidence="9 26">14B4</strain>
    </source>
</reference>
<name>A0A0A7T133_LACLL</name>
<dbReference type="Proteomes" id="UP000245919">
    <property type="component" value="Chromosome"/>
</dbReference>